<feature type="compositionally biased region" description="Polar residues" evidence="1">
    <location>
        <begin position="743"/>
        <end position="753"/>
    </location>
</feature>
<evidence type="ECO:0000313" key="3">
    <source>
        <dbReference type="Proteomes" id="UP000235994"/>
    </source>
</evidence>
<dbReference type="InterPro" id="IPR008023">
    <property type="entry name" value="DUF748"/>
</dbReference>
<dbReference type="PANTHER" id="PTHR30441">
    <property type="entry name" value="DUF748 DOMAIN-CONTAINING PROTEIN"/>
    <property type="match status" value="1"/>
</dbReference>
<dbReference type="AlphaFoldDB" id="A0A2N8KGP1"/>
<reference evidence="2 3" key="1">
    <citation type="submission" date="2018-01" db="EMBL/GenBank/DDBJ databases">
        <title>The draft genome of an aniline degradation strain ANB-1.</title>
        <authorList>
            <person name="Zhang L."/>
            <person name="Jiang J."/>
        </authorList>
    </citation>
    <scope>NUCLEOTIDE SEQUENCE [LARGE SCALE GENOMIC DNA]</scope>
    <source>
        <strain evidence="2 3">ANB-1</strain>
    </source>
</reference>
<comment type="caution">
    <text evidence="2">The sequence shown here is derived from an EMBL/GenBank/DDBJ whole genome shotgun (WGS) entry which is preliminary data.</text>
</comment>
<protein>
    <recommendedName>
        <fullName evidence="4">DUF748 domain-containing protein</fullName>
    </recommendedName>
</protein>
<organism evidence="2 3">
    <name type="scientific">Achromobacter pulmonis</name>
    <dbReference type="NCBI Taxonomy" id="1389932"/>
    <lineage>
        <taxon>Bacteria</taxon>
        <taxon>Pseudomonadati</taxon>
        <taxon>Pseudomonadota</taxon>
        <taxon>Betaproteobacteria</taxon>
        <taxon>Burkholderiales</taxon>
        <taxon>Alcaligenaceae</taxon>
        <taxon>Achromobacter</taxon>
    </lineage>
</organism>
<dbReference type="EMBL" id="POQS01000004">
    <property type="protein sequence ID" value="PND32612.1"/>
    <property type="molecule type" value="Genomic_DNA"/>
</dbReference>
<dbReference type="GO" id="GO:0005886">
    <property type="term" value="C:plasma membrane"/>
    <property type="evidence" value="ECO:0007669"/>
    <property type="project" value="TreeGrafter"/>
</dbReference>
<dbReference type="InterPro" id="IPR052894">
    <property type="entry name" value="AsmA-related"/>
</dbReference>
<feature type="region of interest" description="Disordered" evidence="1">
    <location>
        <begin position="741"/>
        <end position="769"/>
    </location>
</feature>
<evidence type="ECO:0008006" key="4">
    <source>
        <dbReference type="Google" id="ProtNLM"/>
    </source>
</evidence>
<sequence length="1167" mass="124042">MPLRMPKLRLSGRVGKILLGIAAFILILFGVAAWQVPKVLADVLTQDVSKMIGRDVSVGKISFNPFTLTVRARDLAVAQPGSQTPLLTLAELDASAAWTSLFWFAPVVDRLTLREPNIAIVREDVTRFNFSDIQQRVAEMAAAQPEAPPEPDAGLPRFSLNNMVIENGSITLDDKVTGRKQVVDELGVGVPFISTFGYATDIDVQPRLHLRINGSPFDLTGVARPFDVVPSSTLRVAFDGLQLEKWADVWPMPLPFKLESALLDSNLQVVFEQPKDAPPKIRVMGDLGLRRLDLRDTAGQGLAAWSALTVSRLELEPIERRVYVGEVGLWAPQIHVRRQANAQLNWLDVVAKLKQLGGVEPTATPVADKLRKASGLKPAEHPAAPAAAAVAAPAATPADAGAAAPPAAPAAPPEPADWKVNLDAFNLHEGELYVNDAVSKLDYVMTGLAATVEGVALPQVEGEPINLWLTMDNSTDGGWLRAKGPLVIKPLSLELGVRLGNVALAPLAPAVRNAAPIALLDGRLAAAAQVHVREQNGAVDASATGVQADLTGFKARDESLKPALDLALQSLRVTADRLAMGPGQSNFTLAAAGIQGNGKLDLKGVFTPQPLTVKTAVDLSGLNVATFAPYAASSLNATVRAITLGAKGNAEFAAAAGNAPMKAGWKGGVEITDVDLQDRVNNDDFLNWKRLGFSGMDISVAGDKIGARLGDIALEDFYGRVLLNAQGRLNVMDLVAAPGQAGGSITQDTQTPGRNKAPPAAAPAKGGASAMPDIAVNSVTLNRGRMTFTDRFVKPNYVAELSSIEGSITAVSSTNPQPAKVKVTGRVYTTAPLSISGIVQPFAKYLTLDLKATAKGVDLPRFNTYSAKYVGYPIKRGKLSVDLEYKIKDRALQATNHVILNQLTFGDKTNSPDATKLPVLLAVALLKDARGNIDINLPVSGSLDDPQFSVGGIVVRVLMNLVVKAVTSPFSLLASAFGGGEELSYVEFAPGSAALTEDSVQRIDTLTKALADRPALKMDISGRADPKTDMEGLRQAWVDGQIRAAKAADTAPRGKKPNPAGVQVSAAERAKYLEEVYDDTDIEDKPRNFIGIAKSVPAEQMEAMLRKAAPVGEEQLRQLADARAQAVYEKLQAQEGLADRVFIVAPQLDADGIKDEGLPSRVDFSLK</sequence>
<evidence type="ECO:0000313" key="2">
    <source>
        <dbReference type="EMBL" id="PND32612.1"/>
    </source>
</evidence>
<evidence type="ECO:0000256" key="1">
    <source>
        <dbReference type="SAM" id="MobiDB-lite"/>
    </source>
</evidence>
<dbReference type="RefSeq" id="WP_102773729.1">
    <property type="nucleotide sequence ID" value="NZ_POQS01000004.1"/>
</dbReference>
<name>A0A2N8KGP1_9BURK</name>
<dbReference type="PANTHER" id="PTHR30441:SF8">
    <property type="entry name" value="DUF748 DOMAIN-CONTAINING PROTEIN"/>
    <property type="match status" value="1"/>
</dbReference>
<dbReference type="Gene3D" id="3.30.1330.60">
    <property type="entry name" value="OmpA-like domain"/>
    <property type="match status" value="1"/>
</dbReference>
<dbReference type="Proteomes" id="UP000235994">
    <property type="component" value="Unassembled WGS sequence"/>
</dbReference>
<dbReference type="Pfam" id="PF05359">
    <property type="entry name" value="DUF748"/>
    <property type="match status" value="2"/>
</dbReference>
<accession>A0A2N8KGP1</accession>
<keyword evidence="3" id="KW-1185">Reference proteome</keyword>
<feature type="compositionally biased region" description="Low complexity" evidence="1">
    <location>
        <begin position="756"/>
        <end position="768"/>
    </location>
</feature>
<dbReference type="InterPro" id="IPR036737">
    <property type="entry name" value="OmpA-like_sf"/>
</dbReference>
<proteinExistence type="predicted"/>
<dbReference type="GO" id="GO:0090313">
    <property type="term" value="P:regulation of protein targeting to membrane"/>
    <property type="evidence" value="ECO:0007669"/>
    <property type="project" value="TreeGrafter"/>
</dbReference>
<gene>
    <name evidence="2" type="ORF">C1I89_16285</name>
</gene>